<comment type="similarity">
    <text evidence="4 10">Belongs to the histone H4 family.</text>
</comment>
<dbReference type="FunFam" id="1.10.20.10:FF:000012">
    <property type="entry name" value="Histone H4"/>
    <property type="match status" value="1"/>
</dbReference>
<dbReference type="GO" id="GO:0003677">
    <property type="term" value="F:DNA binding"/>
    <property type="evidence" value="ECO:0007669"/>
    <property type="project" value="UniProtKB-KW"/>
</dbReference>
<reference evidence="11" key="1">
    <citation type="journal article" date="2023" name="Mol. Phylogenet. Evol.">
        <title>Genome-scale phylogeny and comparative genomics of the fungal order Sordariales.</title>
        <authorList>
            <person name="Hensen N."/>
            <person name="Bonometti L."/>
            <person name="Westerberg I."/>
            <person name="Brannstrom I.O."/>
            <person name="Guillou S."/>
            <person name="Cros-Aarteil S."/>
            <person name="Calhoun S."/>
            <person name="Haridas S."/>
            <person name="Kuo A."/>
            <person name="Mondo S."/>
            <person name="Pangilinan J."/>
            <person name="Riley R."/>
            <person name="LaButti K."/>
            <person name="Andreopoulos B."/>
            <person name="Lipzen A."/>
            <person name="Chen C."/>
            <person name="Yan M."/>
            <person name="Daum C."/>
            <person name="Ng V."/>
            <person name="Clum A."/>
            <person name="Steindorff A."/>
            <person name="Ohm R.A."/>
            <person name="Martin F."/>
            <person name="Silar P."/>
            <person name="Natvig D.O."/>
            <person name="Lalanne C."/>
            <person name="Gautier V."/>
            <person name="Ament-Velasquez S.L."/>
            <person name="Kruys A."/>
            <person name="Hutchinson M.I."/>
            <person name="Powell A.J."/>
            <person name="Barry K."/>
            <person name="Miller A.N."/>
            <person name="Grigoriev I.V."/>
            <person name="Debuchy R."/>
            <person name="Gladieux P."/>
            <person name="Hiltunen Thoren M."/>
            <person name="Johannesson H."/>
        </authorList>
    </citation>
    <scope>NUCLEOTIDE SEQUENCE</scope>
    <source>
        <strain evidence="11">CBS 958.72</strain>
    </source>
</reference>
<evidence type="ECO:0000256" key="2">
    <source>
        <dbReference type="ARBA" id="ARBA00004123"/>
    </source>
</evidence>
<evidence type="ECO:0000256" key="3">
    <source>
        <dbReference type="ARBA" id="ARBA00004286"/>
    </source>
</evidence>
<comment type="subcellular location">
    <subcellularLocation>
        <location evidence="3">Chromosome</location>
    </subcellularLocation>
    <subcellularLocation>
        <location evidence="2">Nucleus</location>
    </subcellularLocation>
</comment>
<dbReference type="GO" id="GO:0005634">
    <property type="term" value="C:nucleus"/>
    <property type="evidence" value="ECO:0007669"/>
    <property type="project" value="UniProtKB-SubCell"/>
</dbReference>
<dbReference type="GO" id="GO:0046982">
    <property type="term" value="F:protein heterodimerization activity"/>
    <property type="evidence" value="ECO:0007669"/>
    <property type="project" value="InterPro"/>
</dbReference>
<gene>
    <name evidence="11" type="ORF">B0T24DRAFT_342593</name>
</gene>
<evidence type="ECO:0000313" key="12">
    <source>
        <dbReference type="Proteomes" id="UP001287356"/>
    </source>
</evidence>
<dbReference type="GO" id="GO:0000786">
    <property type="term" value="C:nucleosome"/>
    <property type="evidence" value="ECO:0007669"/>
    <property type="project" value="UniProtKB-KW"/>
</dbReference>
<evidence type="ECO:0000256" key="10">
    <source>
        <dbReference type="RuleBase" id="RU000528"/>
    </source>
</evidence>
<sequence>MPPTVPSRGGSSGLQFRHAAVGGKTILSAKPMGAQRHRKITKDHIRGITKPVIRRLARRGGVKRISADVYDSARCALKERLTMIIRDVVTFTEYRNAKTVTVNDVIFALRRLGKPIYGFDPDTFNPGKKKLGGGLGKPLEDD</sequence>
<dbReference type="EMBL" id="JAULSN010000006">
    <property type="protein sequence ID" value="KAK3368890.1"/>
    <property type="molecule type" value="Genomic_DNA"/>
</dbReference>
<name>A0AAE0K3G4_9PEZI</name>
<dbReference type="SMART" id="SM00417">
    <property type="entry name" value="H4"/>
    <property type="match status" value="1"/>
</dbReference>
<dbReference type="Gene3D" id="1.10.20.10">
    <property type="entry name" value="Histone, subunit A"/>
    <property type="match status" value="1"/>
</dbReference>
<comment type="subunit">
    <text evidence="5 10">The nucleosome is a histone octamer containing two molecules each of H2A, H2B, H3 and H4 assembled in one H3-H4 heterotetramer and two H2A-H2B heterodimers. The octamer wraps approximately 147 bp of DNA.</text>
</comment>
<comment type="caution">
    <text evidence="11">The sequence shown here is derived from an EMBL/GenBank/DDBJ whole genome shotgun (WGS) entry which is preliminary data.</text>
</comment>
<dbReference type="InterPro" id="IPR009072">
    <property type="entry name" value="Histone-fold"/>
</dbReference>
<evidence type="ECO:0000313" key="11">
    <source>
        <dbReference type="EMBL" id="KAK3368890.1"/>
    </source>
</evidence>
<dbReference type="CDD" id="cd22912">
    <property type="entry name" value="HFD_H4"/>
    <property type="match status" value="1"/>
</dbReference>
<organism evidence="11 12">
    <name type="scientific">Lasiosphaeria ovina</name>
    <dbReference type="NCBI Taxonomy" id="92902"/>
    <lineage>
        <taxon>Eukaryota</taxon>
        <taxon>Fungi</taxon>
        <taxon>Dikarya</taxon>
        <taxon>Ascomycota</taxon>
        <taxon>Pezizomycotina</taxon>
        <taxon>Sordariomycetes</taxon>
        <taxon>Sordariomycetidae</taxon>
        <taxon>Sordariales</taxon>
        <taxon>Lasiosphaeriaceae</taxon>
        <taxon>Lasiosphaeria</taxon>
    </lineage>
</organism>
<evidence type="ECO:0000256" key="6">
    <source>
        <dbReference type="ARBA" id="ARBA00022454"/>
    </source>
</evidence>
<dbReference type="Proteomes" id="UP001287356">
    <property type="component" value="Unassembled WGS sequence"/>
</dbReference>
<keyword evidence="6 10" id="KW-0158">Chromosome</keyword>
<keyword evidence="7 10" id="KW-0238">DNA-binding</keyword>
<evidence type="ECO:0000256" key="9">
    <source>
        <dbReference type="ARBA" id="ARBA00023269"/>
    </source>
</evidence>
<accession>A0AAE0K3G4</accession>
<evidence type="ECO:0000256" key="8">
    <source>
        <dbReference type="ARBA" id="ARBA00023242"/>
    </source>
</evidence>
<dbReference type="SUPFAM" id="SSF47113">
    <property type="entry name" value="Histone-fold"/>
    <property type="match status" value="1"/>
</dbReference>
<keyword evidence="9 10" id="KW-0544">Nucleosome core</keyword>
<dbReference type="PANTHER" id="PTHR10484">
    <property type="entry name" value="HISTONE H4"/>
    <property type="match status" value="1"/>
</dbReference>
<proteinExistence type="inferred from homology"/>
<evidence type="ECO:0000256" key="4">
    <source>
        <dbReference type="ARBA" id="ARBA00006564"/>
    </source>
</evidence>
<evidence type="ECO:0000256" key="1">
    <source>
        <dbReference type="ARBA" id="ARBA00002001"/>
    </source>
</evidence>
<keyword evidence="12" id="KW-1185">Reference proteome</keyword>
<dbReference type="PRINTS" id="PR00623">
    <property type="entry name" value="HISTONEH4"/>
</dbReference>
<dbReference type="InterPro" id="IPR001951">
    <property type="entry name" value="Histone_H4"/>
</dbReference>
<keyword evidence="8 10" id="KW-0539">Nucleus</keyword>
<reference evidence="11" key="2">
    <citation type="submission" date="2023-06" db="EMBL/GenBank/DDBJ databases">
        <authorList>
            <consortium name="Lawrence Berkeley National Laboratory"/>
            <person name="Haridas S."/>
            <person name="Hensen N."/>
            <person name="Bonometti L."/>
            <person name="Westerberg I."/>
            <person name="Brannstrom I.O."/>
            <person name="Guillou S."/>
            <person name="Cros-Aarteil S."/>
            <person name="Calhoun S."/>
            <person name="Kuo A."/>
            <person name="Mondo S."/>
            <person name="Pangilinan J."/>
            <person name="Riley R."/>
            <person name="Labutti K."/>
            <person name="Andreopoulos B."/>
            <person name="Lipzen A."/>
            <person name="Chen C."/>
            <person name="Yanf M."/>
            <person name="Daum C."/>
            <person name="Ng V."/>
            <person name="Clum A."/>
            <person name="Steindorff A."/>
            <person name="Ohm R."/>
            <person name="Martin F."/>
            <person name="Silar P."/>
            <person name="Natvig D."/>
            <person name="Lalanne C."/>
            <person name="Gautier V."/>
            <person name="Ament-Velasquez S.L."/>
            <person name="Kruys A."/>
            <person name="Hutchinson M.I."/>
            <person name="Powell A.J."/>
            <person name="Barry K."/>
            <person name="Miller A.N."/>
            <person name="Grigoriev I.V."/>
            <person name="Debuchy R."/>
            <person name="Gladieux P."/>
            <person name="Thoren M.H."/>
            <person name="Johannesson H."/>
        </authorList>
    </citation>
    <scope>NUCLEOTIDE SEQUENCE</scope>
    <source>
        <strain evidence="11">CBS 958.72</strain>
    </source>
</reference>
<evidence type="ECO:0000256" key="7">
    <source>
        <dbReference type="ARBA" id="ARBA00023125"/>
    </source>
</evidence>
<protein>
    <recommendedName>
        <fullName evidence="10">Histone H4</fullName>
    </recommendedName>
</protein>
<evidence type="ECO:0000256" key="5">
    <source>
        <dbReference type="ARBA" id="ARBA00011538"/>
    </source>
</evidence>
<dbReference type="AlphaFoldDB" id="A0AAE0K3G4"/>
<comment type="function">
    <text evidence="1 10">Core component of nucleosome. Nucleosomes wrap and compact DNA into chromatin, limiting DNA accessibility to the cellular machineries which require DNA as a template. Histones thereby play a central role in transcription regulation, DNA repair, DNA replication and chromosomal stability. DNA accessibility is regulated via a complex set of post-translational modifications of histones, also called histone code, and nucleosome remodeling.</text>
</comment>
<dbReference type="GO" id="GO:0030527">
    <property type="term" value="F:structural constituent of chromatin"/>
    <property type="evidence" value="ECO:0007669"/>
    <property type="project" value="InterPro"/>
</dbReference>